<dbReference type="Pfam" id="PF24175">
    <property type="entry name" value="SU10_adaptor"/>
    <property type="match status" value="1"/>
</dbReference>
<keyword evidence="2" id="KW-1185">Reference proteome</keyword>
<dbReference type="RefSeq" id="WP_130153738.1">
    <property type="nucleotide sequence ID" value="NZ_SCFB01000004.1"/>
</dbReference>
<evidence type="ECO:0000313" key="1">
    <source>
        <dbReference type="EMBL" id="RZI46642.1"/>
    </source>
</evidence>
<organism evidence="1 2">
    <name type="scientific">Candidatus Finniella inopinata</name>
    <dbReference type="NCBI Taxonomy" id="1696036"/>
    <lineage>
        <taxon>Bacteria</taxon>
        <taxon>Pseudomonadati</taxon>
        <taxon>Pseudomonadota</taxon>
        <taxon>Alphaproteobacteria</taxon>
        <taxon>Holosporales</taxon>
        <taxon>Candidatus Paracaedibacteraceae</taxon>
        <taxon>Candidatus Finniella</taxon>
    </lineage>
</organism>
<protein>
    <submittedName>
        <fullName evidence="1">Uncharacterized protein</fullName>
    </submittedName>
</protein>
<proteinExistence type="predicted"/>
<name>A0A4Q7DIT3_9PROT</name>
<evidence type="ECO:0000313" key="2">
    <source>
        <dbReference type="Proteomes" id="UP000293550"/>
    </source>
</evidence>
<sequence length="212" mass="23911">MTVVQLLTLMGHLSLGNDNITAGERSIFLQYLNLAHYELYQVTATFNQDLYTKQEINKPANVGLIDLPEKPFVMGGVSVPSLRTTLKKISIQRALEMDPEFKKPGPLTSYVLKKNTILLVPYQSMPLDVVIWYIPEVAPLTEDTQESNIPYPLAYHPVLVDGALYYLFQEEGGFKNAQKALAAEQRWEMGQSRLLSYLYNASGETLSTFMNV</sequence>
<accession>A0A4Q7DIT3</accession>
<dbReference type="EMBL" id="SCFB01000004">
    <property type="protein sequence ID" value="RZI46642.1"/>
    <property type="molecule type" value="Genomic_DNA"/>
</dbReference>
<dbReference type="AlphaFoldDB" id="A0A4Q7DIT3"/>
<gene>
    <name evidence="1" type="ORF">EQU50_03390</name>
</gene>
<dbReference type="InterPro" id="IPR056209">
    <property type="entry name" value="SU10_adaptor"/>
</dbReference>
<comment type="caution">
    <text evidence="1">The sequence shown here is derived from an EMBL/GenBank/DDBJ whole genome shotgun (WGS) entry which is preliminary data.</text>
</comment>
<dbReference type="Proteomes" id="UP000293550">
    <property type="component" value="Unassembled WGS sequence"/>
</dbReference>
<reference evidence="1 2" key="1">
    <citation type="submission" date="2018-10" db="EMBL/GenBank/DDBJ databases">
        <title>An updated phylogeny of the Alphaproteobacteria reveals that the parasitic Rickettsiales and Holosporales have independent origins.</title>
        <authorList>
            <person name="Munoz-Gomez S.A."/>
            <person name="Hess S."/>
            <person name="Burger G."/>
            <person name="Lang B.F."/>
            <person name="Susko E."/>
            <person name="Slamovits C.H."/>
            <person name="Roger A.J."/>
        </authorList>
    </citation>
    <scope>NUCLEOTIDE SEQUENCE [LARGE SCALE GENOMIC DNA]</scope>
    <source>
        <strain evidence="1">HOLO01</strain>
    </source>
</reference>